<dbReference type="Pfam" id="PF01591">
    <property type="entry name" value="6PF2K"/>
    <property type="match status" value="1"/>
</dbReference>
<evidence type="ECO:0000313" key="7">
    <source>
        <dbReference type="EMBL" id="CAE2270359.1"/>
    </source>
</evidence>
<dbReference type="InterPro" id="IPR027417">
    <property type="entry name" value="P-loop_NTPase"/>
</dbReference>
<dbReference type="GO" id="GO:0005524">
    <property type="term" value="F:ATP binding"/>
    <property type="evidence" value="ECO:0007669"/>
    <property type="project" value="UniProtKB-KW"/>
</dbReference>
<gene>
    <name evidence="7" type="ORF">NAES01612_LOCUS1591</name>
</gene>
<dbReference type="EMBL" id="HBKR01002436">
    <property type="protein sequence ID" value="CAE2270359.1"/>
    <property type="molecule type" value="Transcribed_RNA"/>
</dbReference>
<dbReference type="PIRSF" id="PIRSF000709">
    <property type="entry name" value="6PFK_2-Ptase"/>
    <property type="match status" value="1"/>
</dbReference>
<dbReference type="FunFam" id="3.40.50.300:FF:000644">
    <property type="entry name" value="GpmB, Fructose-2,6-bisphosphatase"/>
    <property type="match status" value="1"/>
</dbReference>
<dbReference type="GO" id="GO:0005829">
    <property type="term" value="C:cytosol"/>
    <property type="evidence" value="ECO:0007669"/>
    <property type="project" value="TreeGrafter"/>
</dbReference>
<evidence type="ECO:0000256" key="2">
    <source>
        <dbReference type="ARBA" id="ARBA00022840"/>
    </source>
</evidence>
<dbReference type="InterPro" id="IPR029033">
    <property type="entry name" value="His_PPase_superfam"/>
</dbReference>
<evidence type="ECO:0008006" key="8">
    <source>
        <dbReference type="Google" id="ProtNLM"/>
    </source>
</evidence>
<name>A0A7S4JPN9_9EUKA</name>
<dbReference type="SUPFAM" id="SSF53254">
    <property type="entry name" value="Phosphoglycerate mutase-like"/>
    <property type="match status" value="1"/>
</dbReference>
<organism evidence="7">
    <name type="scientific">Paramoeba aestuarina</name>
    <dbReference type="NCBI Taxonomy" id="180227"/>
    <lineage>
        <taxon>Eukaryota</taxon>
        <taxon>Amoebozoa</taxon>
        <taxon>Discosea</taxon>
        <taxon>Flabellinia</taxon>
        <taxon>Dactylopodida</taxon>
        <taxon>Paramoebidae</taxon>
        <taxon>Paramoeba</taxon>
    </lineage>
</organism>
<accession>A0A7S4JPN9</accession>
<feature type="domain" description="AMP-activated protein kinase glycogen-binding" evidence="6">
    <location>
        <begin position="2"/>
        <end position="78"/>
    </location>
</feature>
<dbReference type="AlphaFoldDB" id="A0A7S4JPN9"/>
<dbReference type="PRINTS" id="PR00991">
    <property type="entry name" value="6PFRUCTKNASE"/>
</dbReference>
<sequence length="577" mass="66569">MTIRWVGDKQAKEVTVCASFGEWKPMKMVWRTDAWELEDELFPPTGTHTLFFLVDGVRKVDPTAPTVKLDNNKEYNTYCTEPNTVHSSPTVTYLSVPPREHQHHHHHNNHKRAKSHDWASMYHRAFLNQFMIPGVSKHCPLPEDTTTNLSDYRKLVLIMVGLPARGKSFTSRKLCRYLNWTGLECKVFNYGEYRRENLSGFQDSKFFSSNNPDGVKLRDQFARMAMKDCIEFLKEGGGVAILDGTNSTVARRQMVIDFLKRQKGLSLKFVFIEVICNDQSVIRENVINAKLSNPDYATIADKEKVLKDFMERVHEYEKTYEPLGTQREDKSYIKIIDVNRQLAINRCYGYVMSKIISYVSNLHSLPRPIYLCRHGQSEYNLDERLGGDPPITEKGLQYAINLNRFFEAEGIKQDMAVFSSTMTRSVQTAVRIGKGAAQYVKWKALDEIDVGICDGMTYDEVKESMPEEFAARSKDKLRYRYPRGESYVDLAKRLEPVIMEIERNMRPTLIVGHQAVLRCLLAYLNNVEQEKMPHITLPLNTVLKLTPHAYGTKVDEFKIPDYEVEKKTSPLRVTQSE</sequence>
<dbReference type="GO" id="GO:0003873">
    <property type="term" value="F:6-phosphofructo-2-kinase activity"/>
    <property type="evidence" value="ECO:0007669"/>
    <property type="project" value="InterPro"/>
</dbReference>
<feature type="active site" description="Proton donor/acceptor" evidence="3">
    <location>
        <position position="447"/>
    </location>
</feature>
<evidence type="ECO:0000256" key="1">
    <source>
        <dbReference type="ARBA" id="ARBA00022741"/>
    </source>
</evidence>
<protein>
    <recommendedName>
        <fullName evidence="8">6-phosphofructo-2-kinase</fullName>
    </recommendedName>
</protein>
<dbReference type="PANTHER" id="PTHR10606">
    <property type="entry name" value="6-PHOSPHOFRUCTO-2-KINASE/FRUCTOSE-2,6-BISPHOSPHATASE"/>
    <property type="match status" value="1"/>
</dbReference>
<dbReference type="GO" id="GO:0004331">
    <property type="term" value="F:fructose-2,6-bisphosphate 2-phosphatase activity"/>
    <property type="evidence" value="ECO:0007669"/>
    <property type="project" value="TreeGrafter"/>
</dbReference>
<evidence type="ECO:0000256" key="4">
    <source>
        <dbReference type="PIRSR" id="PIRSR613078-2"/>
    </source>
</evidence>
<keyword evidence="2" id="KW-0067">ATP-binding</keyword>
<dbReference type="PANTHER" id="PTHR10606:SF44">
    <property type="entry name" value="6-PHOSPHOFRUCTO 2-KINASE_FRUCTOSE 2,6-BISPHOSPHATASE LONG FORM"/>
    <property type="match status" value="1"/>
</dbReference>
<dbReference type="Gene3D" id="3.40.50.300">
    <property type="entry name" value="P-loop containing nucleotide triphosphate hydrolases"/>
    <property type="match status" value="1"/>
</dbReference>
<dbReference type="Gene3D" id="2.60.40.10">
    <property type="entry name" value="Immunoglobulins"/>
    <property type="match status" value="1"/>
</dbReference>
<dbReference type="SUPFAM" id="SSF81296">
    <property type="entry name" value="E set domains"/>
    <property type="match status" value="1"/>
</dbReference>
<dbReference type="GO" id="GO:0006003">
    <property type="term" value="P:fructose 2,6-bisphosphate metabolic process"/>
    <property type="evidence" value="ECO:0007669"/>
    <property type="project" value="InterPro"/>
</dbReference>
<reference evidence="7" key="1">
    <citation type="submission" date="2021-01" db="EMBL/GenBank/DDBJ databases">
        <authorList>
            <person name="Corre E."/>
            <person name="Pelletier E."/>
            <person name="Niang G."/>
            <person name="Scheremetjew M."/>
            <person name="Finn R."/>
            <person name="Kale V."/>
            <person name="Holt S."/>
            <person name="Cochrane G."/>
            <person name="Meng A."/>
            <person name="Brown T."/>
            <person name="Cohen L."/>
        </authorList>
    </citation>
    <scope>NUCLEOTIDE SEQUENCE</scope>
    <source>
        <strain evidence="7">SoJaBio B1-5/56/2</strain>
    </source>
</reference>
<dbReference type="SUPFAM" id="SSF52540">
    <property type="entry name" value="P-loop containing nucleoside triphosphate hydrolases"/>
    <property type="match status" value="1"/>
</dbReference>
<evidence type="ECO:0000259" key="5">
    <source>
        <dbReference type="Pfam" id="PF01591"/>
    </source>
</evidence>
<evidence type="ECO:0000256" key="3">
    <source>
        <dbReference type="PIRSR" id="PIRSR613078-1"/>
    </source>
</evidence>
<dbReference type="Pfam" id="PF00300">
    <property type="entry name" value="His_Phos_1"/>
    <property type="match status" value="1"/>
</dbReference>
<proteinExistence type="predicted"/>
<dbReference type="Pfam" id="PF16561">
    <property type="entry name" value="AMPK1_CBM"/>
    <property type="match status" value="1"/>
</dbReference>
<feature type="binding site" evidence="4">
    <location>
        <position position="424"/>
    </location>
    <ligand>
        <name>substrate</name>
    </ligand>
</feature>
<dbReference type="InterPro" id="IPR014756">
    <property type="entry name" value="Ig_E-set"/>
</dbReference>
<dbReference type="CDD" id="cd02859">
    <property type="entry name" value="E_set_AMPKbeta_like_N"/>
    <property type="match status" value="1"/>
</dbReference>
<dbReference type="SMART" id="SM00855">
    <property type="entry name" value="PGAM"/>
    <property type="match status" value="1"/>
</dbReference>
<dbReference type="CDD" id="cd07067">
    <property type="entry name" value="HP_PGM_like"/>
    <property type="match status" value="1"/>
</dbReference>
<dbReference type="InterPro" id="IPR003094">
    <property type="entry name" value="6Pfruct_kin"/>
</dbReference>
<dbReference type="GO" id="GO:0006000">
    <property type="term" value="P:fructose metabolic process"/>
    <property type="evidence" value="ECO:0007669"/>
    <property type="project" value="InterPro"/>
</dbReference>
<dbReference type="InterPro" id="IPR032640">
    <property type="entry name" value="AMPK1_CBM"/>
</dbReference>
<dbReference type="InterPro" id="IPR013079">
    <property type="entry name" value="6Phosfructo_kin"/>
</dbReference>
<dbReference type="InterPro" id="IPR001345">
    <property type="entry name" value="PG/BPGM_mutase_AS"/>
</dbReference>
<feature type="domain" description="6-phosphofructo-2-kinase" evidence="5">
    <location>
        <begin position="146"/>
        <end position="365"/>
    </location>
</feature>
<feature type="binding site" evidence="4">
    <location>
        <begin position="373"/>
        <end position="380"/>
    </location>
    <ligand>
        <name>substrate</name>
    </ligand>
</feature>
<dbReference type="PROSITE" id="PS00175">
    <property type="entry name" value="PG_MUTASE"/>
    <property type="match status" value="1"/>
</dbReference>
<dbReference type="InterPro" id="IPR013783">
    <property type="entry name" value="Ig-like_fold"/>
</dbReference>
<evidence type="ECO:0000259" key="6">
    <source>
        <dbReference type="Pfam" id="PF16561"/>
    </source>
</evidence>
<keyword evidence="1" id="KW-0547">Nucleotide-binding</keyword>
<dbReference type="FunFam" id="3.40.50.1240:FF:000006">
    <property type="entry name" value="6-phosphofructo-2-kinase/fructose-2, 6-bisphosphatase"/>
    <property type="match status" value="1"/>
</dbReference>
<dbReference type="Gene3D" id="3.40.50.1240">
    <property type="entry name" value="Phosphoglycerate mutase-like"/>
    <property type="match status" value="1"/>
</dbReference>
<feature type="active site" description="Tele-phosphohistidine intermediate" evidence="3">
    <location>
        <position position="374"/>
    </location>
</feature>
<dbReference type="InterPro" id="IPR013078">
    <property type="entry name" value="His_Pase_superF_clade-1"/>
</dbReference>